<accession>A0A382C4P0</accession>
<keyword evidence="1" id="KW-0004">4Fe-4S</keyword>
<evidence type="ECO:0000259" key="3">
    <source>
        <dbReference type="Pfam" id="PF08331"/>
    </source>
</evidence>
<name>A0A382C4P0_9ZZZZ</name>
<protein>
    <recommendedName>
        <fullName evidence="3">DUF1730 domain-containing protein</fullName>
    </recommendedName>
</protein>
<dbReference type="Gene3D" id="3.30.70.20">
    <property type="match status" value="1"/>
</dbReference>
<gene>
    <name evidence="4" type="ORF">METZ01_LOCUS173596</name>
</gene>
<evidence type="ECO:0000313" key="4">
    <source>
        <dbReference type="EMBL" id="SVB20742.1"/>
    </source>
</evidence>
<dbReference type="InterPro" id="IPR004453">
    <property type="entry name" value="QueG"/>
</dbReference>
<keyword evidence="2" id="KW-0560">Oxidoreductase</keyword>
<keyword evidence="1" id="KW-0411">Iron-sulfur</keyword>
<keyword evidence="1" id="KW-0408">Iron</keyword>
<feature type="non-terminal residue" evidence="4">
    <location>
        <position position="1"/>
    </location>
</feature>
<sequence length="286" mass="33190">IPHSRNKLKDWLQMGNHGSMEWIKKREKERGDVREYFPEANSIISVGLNYYTGFSQDALSSDYQFSNYAWGDDYHIVMKSKLFKVLKKIKEQEPNVKGLVCVDTSPIMEKAWAQESGLGWQGKHTNLITRDYGSWIFLGEIILNIELEPDSPFSEDLCGTCTACIDACPTQALDEYQIDSRKCISYLTIEHRGDFSEGDGEKLNQWIYGCDICQEVCPWNEKFGQPTSESSFYPREEILKWDREKWNSLDEDGFRKLFRKSAVKRTKYSGIKRNIQSNQLNKKKGI</sequence>
<dbReference type="NCBIfam" id="TIGR00276">
    <property type="entry name" value="tRNA epoxyqueuosine(34) reductase QueG"/>
    <property type="match status" value="1"/>
</dbReference>
<keyword evidence="1" id="KW-0479">Metal-binding</keyword>
<dbReference type="EMBL" id="UINC01032681">
    <property type="protein sequence ID" value="SVB20742.1"/>
    <property type="molecule type" value="Genomic_DNA"/>
</dbReference>
<dbReference type="Pfam" id="PF13484">
    <property type="entry name" value="Fer4_16"/>
    <property type="match status" value="1"/>
</dbReference>
<feature type="domain" description="DUF1730" evidence="3">
    <location>
        <begin position="30"/>
        <end position="104"/>
    </location>
</feature>
<organism evidence="4">
    <name type="scientific">marine metagenome</name>
    <dbReference type="NCBI Taxonomy" id="408172"/>
    <lineage>
        <taxon>unclassified sequences</taxon>
        <taxon>metagenomes</taxon>
        <taxon>ecological metagenomes</taxon>
    </lineage>
</organism>
<dbReference type="PROSITE" id="PS00198">
    <property type="entry name" value="4FE4S_FER_1"/>
    <property type="match status" value="1"/>
</dbReference>
<dbReference type="GO" id="GO:0052693">
    <property type="term" value="F:epoxyqueuosine reductase activity"/>
    <property type="evidence" value="ECO:0007669"/>
    <property type="project" value="TreeGrafter"/>
</dbReference>
<dbReference type="GO" id="GO:0051539">
    <property type="term" value="F:4 iron, 4 sulfur cluster binding"/>
    <property type="evidence" value="ECO:0007669"/>
    <property type="project" value="UniProtKB-KW"/>
</dbReference>
<dbReference type="AlphaFoldDB" id="A0A382C4P0"/>
<evidence type="ECO:0000256" key="2">
    <source>
        <dbReference type="ARBA" id="ARBA00023002"/>
    </source>
</evidence>
<proteinExistence type="predicted"/>
<reference evidence="4" key="1">
    <citation type="submission" date="2018-05" db="EMBL/GenBank/DDBJ databases">
        <authorList>
            <person name="Lanie J.A."/>
            <person name="Ng W.-L."/>
            <person name="Kazmierczak K.M."/>
            <person name="Andrzejewski T.M."/>
            <person name="Davidsen T.M."/>
            <person name="Wayne K.J."/>
            <person name="Tettelin H."/>
            <person name="Glass J.I."/>
            <person name="Rusch D."/>
            <person name="Podicherti R."/>
            <person name="Tsui H.-C.T."/>
            <person name="Winkler M.E."/>
        </authorList>
    </citation>
    <scope>NUCLEOTIDE SEQUENCE</scope>
</reference>
<dbReference type="GO" id="GO:0008616">
    <property type="term" value="P:tRNA queuosine(34) biosynthetic process"/>
    <property type="evidence" value="ECO:0007669"/>
    <property type="project" value="InterPro"/>
</dbReference>
<dbReference type="PANTHER" id="PTHR30002:SF4">
    <property type="entry name" value="EPOXYQUEUOSINE REDUCTASE"/>
    <property type="match status" value="1"/>
</dbReference>
<dbReference type="PANTHER" id="PTHR30002">
    <property type="entry name" value="EPOXYQUEUOSINE REDUCTASE"/>
    <property type="match status" value="1"/>
</dbReference>
<dbReference type="SUPFAM" id="SSF46548">
    <property type="entry name" value="alpha-helical ferredoxin"/>
    <property type="match status" value="1"/>
</dbReference>
<dbReference type="InterPro" id="IPR017900">
    <property type="entry name" value="4Fe4S_Fe_S_CS"/>
</dbReference>
<evidence type="ECO:0000256" key="1">
    <source>
        <dbReference type="ARBA" id="ARBA00022485"/>
    </source>
</evidence>
<dbReference type="InterPro" id="IPR013542">
    <property type="entry name" value="QueG_DUF1730"/>
</dbReference>
<dbReference type="Pfam" id="PF08331">
    <property type="entry name" value="QueG_DUF1730"/>
    <property type="match status" value="1"/>
</dbReference>